<name>A0A0C3F4F2_PILCF</name>
<proteinExistence type="predicted"/>
<gene>
    <name evidence="1" type="ORF">PILCRDRAFT_35746</name>
</gene>
<dbReference type="InParanoid" id="A0A0C3F4F2"/>
<reference evidence="2" key="2">
    <citation type="submission" date="2015-01" db="EMBL/GenBank/DDBJ databases">
        <title>Evolutionary Origins and Diversification of the Mycorrhizal Mutualists.</title>
        <authorList>
            <consortium name="DOE Joint Genome Institute"/>
            <consortium name="Mycorrhizal Genomics Consortium"/>
            <person name="Kohler A."/>
            <person name="Kuo A."/>
            <person name="Nagy L.G."/>
            <person name="Floudas D."/>
            <person name="Copeland A."/>
            <person name="Barry K.W."/>
            <person name="Cichocki N."/>
            <person name="Veneault-Fourrey C."/>
            <person name="LaButti K."/>
            <person name="Lindquist E.A."/>
            <person name="Lipzen A."/>
            <person name="Lundell T."/>
            <person name="Morin E."/>
            <person name="Murat C."/>
            <person name="Riley R."/>
            <person name="Ohm R."/>
            <person name="Sun H."/>
            <person name="Tunlid A."/>
            <person name="Henrissat B."/>
            <person name="Grigoriev I.V."/>
            <person name="Hibbett D.S."/>
            <person name="Martin F."/>
        </authorList>
    </citation>
    <scope>NUCLEOTIDE SEQUENCE [LARGE SCALE GENOMIC DNA]</scope>
    <source>
        <strain evidence="2">F 1598</strain>
    </source>
</reference>
<protein>
    <submittedName>
        <fullName evidence="1">Uncharacterized protein</fullName>
    </submittedName>
</protein>
<evidence type="ECO:0000313" key="1">
    <source>
        <dbReference type="EMBL" id="KIM74934.1"/>
    </source>
</evidence>
<dbReference type="OrthoDB" id="3259770at2759"/>
<accession>A0A0C3F4F2</accession>
<evidence type="ECO:0000313" key="2">
    <source>
        <dbReference type="Proteomes" id="UP000054166"/>
    </source>
</evidence>
<organism evidence="1 2">
    <name type="scientific">Piloderma croceum (strain F 1598)</name>
    <dbReference type="NCBI Taxonomy" id="765440"/>
    <lineage>
        <taxon>Eukaryota</taxon>
        <taxon>Fungi</taxon>
        <taxon>Dikarya</taxon>
        <taxon>Basidiomycota</taxon>
        <taxon>Agaricomycotina</taxon>
        <taxon>Agaricomycetes</taxon>
        <taxon>Agaricomycetidae</taxon>
        <taxon>Atheliales</taxon>
        <taxon>Atheliaceae</taxon>
        <taxon>Piloderma</taxon>
    </lineage>
</organism>
<sequence>LREAIITAWQSWFTGLKRELAEAAGRISFTADVWSDSNRRGYLAITAHWISCEKTT</sequence>
<dbReference type="AlphaFoldDB" id="A0A0C3F4F2"/>
<dbReference type="HOGENOM" id="CLU_155624_2_2_1"/>
<dbReference type="EMBL" id="KN833053">
    <property type="protein sequence ID" value="KIM74934.1"/>
    <property type="molecule type" value="Genomic_DNA"/>
</dbReference>
<dbReference type="Proteomes" id="UP000054166">
    <property type="component" value="Unassembled WGS sequence"/>
</dbReference>
<feature type="non-terminal residue" evidence="1">
    <location>
        <position position="56"/>
    </location>
</feature>
<keyword evidence="2" id="KW-1185">Reference proteome</keyword>
<feature type="non-terminal residue" evidence="1">
    <location>
        <position position="1"/>
    </location>
</feature>
<reference evidence="1 2" key="1">
    <citation type="submission" date="2014-04" db="EMBL/GenBank/DDBJ databases">
        <authorList>
            <consortium name="DOE Joint Genome Institute"/>
            <person name="Kuo A."/>
            <person name="Tarkka M."/>
            <person name="Buscot F."/>
            <person name="Kohler A."/>
            <person name="Nagy L.G."/>
            <person name="Floudas D."/>
            <person name="Copeland A."/>
            <person name="Barry K.W."/>
            <person name="Cichocki N."/>
            <person name="Veneault-Fourrey C."/>
            <person name="LaButti K."/>
            <person name="Lindquist E.A."/>
            <person name="Lipzen A."/>
            <person name="Lundell T."/>
            <person name="Morin E."/>
            <person name="Murat C."/>
            <person name="Sun H."/>
            <person name="Tunlid A."/>
            <person name="Henrissat B."/>
            <person name="Grigoriev I.V."/>
            <person name="Hibbett D.S."/>
            <person name="Martin F."/>
            <person name="Nordberg H.P."/>
            <person name="Cantor M.N."/>
            <person name="Hua S.X."/>
        </authorList>
    </citation>
    <scope>NUCLEOTIDE SEQUENCE [LARGE SCALE GENOMIC DNA]</scope>
    <source>
        <strain evidence="1 2">F 1598</strain>
    </source>
</reference>